<comment type="pathway">
    <text evidence="2">Cofactor biosynthesis; ubiquinone biosynthesis.</text>
</comment>
<comment type="similarity">
    <text evidence="3">Belongs to the UbiH/COQ6 family.</text>
</comment>
<dbReference type="RefSeq" id="WP_264224244.1">
    <property type="nucleotide sequence ID" value="NZ_CP107716.1"/>
</dbReference>
<keyword evidence="4" id="KW-0285">Flavoprotein</keyword>
<dbReference type="PRINTS" id="PR00420">
    <property type="entry name" value="RNGMNOXGNASE"/>
</dbReference>
<evidence type="ECO:0000256" key="1">
    <source>
        <dbReference type="ARBA" id="ARBA00001974"/>
    </source>
</evidence>
<dbReference type="Gene3D" id="3.50.50.60">
    <property type="entry name" value="FAD/NAD(P)-binding domain"/>
    <property type="match status" value="2"/>
</dbReference>
<proteinExistence type="inferred from homology"/>
<evidence type="ECO:0000256" key="7">
    <source>
        <dbReference type="ARBA" id="ARBA00023033"/>
    </source>
</evidence>
<dbReference type="Pfam" id="PF01494">
    <property type="entry name" value="FAD_binding_3"/>
    <property type="match status" value="1"/>
</dbReference>
<evidence type="ECO:0000259" key="8">
    <source>
        <dbReference type="Pfam" id="PF01494"/>
    </source>
</evidence>
<dbReference type="EMBL" id="CP107716">
    <property type="protein sequence ID" value="UYQ70552.1"/>
    <property type="molecule type" value="Genomic_DNA"/>
</dbReference>
<dbReference type="InterPro" id="IPR002938">
    <property type="entry name" value="FAD-bd"/>
</dbReference>
<evidence type="ECO:0000256" key="6">
    <source>
        <dbReference type="ARBA" id="ARBA00023002"/>
    </source>
</evidence>
<dbReference type="SUPFAM" id="SSF51905">
    <property type="entry name" value="FAD/NAD(P)-binding domain"/>
    <property type="match status" value="1"/>
</dbReference>
<dbReference type="InterPro" id="IPR010971">
    <property type="entry name" value="UbiH/COQ6"/>
</dbReference>
<name>A0ABY6IMI6_9HYPH</name>
<dbReference type="Proteomes" id="UP001163882">
    <property type="component" value="Chromosome"/>
</dbReference>
<dbReference type="PANTHER" id="PTHR43876">
    <property type="entry name" value="UBIQUINONE BIOSYNTHESIS MONOOXYGENASE COQ6, MITOCHONDRIAL"/>
    <property type="match status" value="1"/>
</dbReference>
<organism evidence="9 10">
    <name type="scientific">Pelagibacterium flavum</name>
    <dbReference type="NCBI Taxonomy" id="2984530"/>
    <lineage>
        <taxon>Bacteria</taxon>
        <taxon>Pseudomonadati</taxon>
        <taxon>Pseudomonadota</taxon>
        <taxon>Alphaproteobacteria</taxon>
        <taxon>Hyphomicrobiales</taxon>
        <taxon>Devosiaceae</taxon>
        <taxon>Pelagibacterium</taxon>
    </lineage>
</organism>
<dbReference type="NCBIfam" id="TIGR01988">
    <property type="entry name" value="Ubi-OHases"/>
    <property type="match status" value="1"/>
</dbReference>
<comment type="cofactor">
    <cofactor evidence="1">
        <name>FAD</name>
        <dbReference type="ChEBI" id="CHEBI:57692"/>
    </cofactor>
</comment>
<keyword evidence="10" id="KW-1185">Reference proteome</keyword>
<dbReference type="InterPro" id="IPR051205">
    <property type="entry name" value="UbiH/COQ6_monooxygenase"/>
</dbReference>
<evidence type="ECO:0000313" key="9">
    <source>
        <dbReference type="EMBL" id="UYQ70552.1"/>
    </source>
</evidence>
<evidence type="ECO:0000256" key="4">
    <source>
        <dbReference type="ARBA" id="ARBA00022630"/>
    </source>
</evidence>
<dbReference type="PANTHER" id="PTHR43876:SF7">
    <property type="entry name" value="UBIQUINONE BIOSYNTHESIS MONOOXYGENASE COQ6, MITOCHONDRIAL"/>
    <property type="match status" value="1"/>
</dbReference>
<evidence type="ECO:0000256" key="2">
    <source>
        <dbReference type="ARBA" id="ARBA00004749"/>
    </source>
</evidence>
<reference evidence="9" key="1">
    <citation type="submission" date="2022-10" db="EMBL/GenBank/DDBJ databases">
        <title>YIM 151497 complete genome.</title>
        <authorList>
            <person name="Chen X."/>
        </authorList>
    </citation>
    <scope>NUCLEOTIDE SEQUENCE</scope>
    <source>
        <strain evidence="9">YIM 151497</strain>
    </source>
</reference>
<feature type="domain" description="FAD-binding" evidence="8">
    <location>
        <begin position="5"/>
        <end position="312"/>
    </location>
</feature>
<keyword evidence="5" id="KW-0274">FAD</keyword>
<dbReference type="InterPro" id="IPR036188">
    <property type="entry name" value="FAD/NAD-bd_sf"/>
</dbReference>
<keyword evidence="6" id="KW-0560">Oxidoreductase</keyword>
<keyword evidence="7 9" id="KW-0503">Monooxygenase</keyword>
<evidence type="ECO:0000313" key="10">
    <source>
        <dbReference type="Proteomes" id="UP001163882"/>
    </source>
</evidence>
<sequence>MANHTQIAVIGGGLVGKATAVAAANAGFSTLHVAPEAPVDRRTSALMGPSVDYMTDAGLIGDPETLGVALTRIRIIDATKRLLRAPETVFSASEFGYRAFGWNFANARLGESFSQAGLVNKNLALRAATLKSARRVDGNWHLELDDGDTLTVDLLVGADGKGSSVRKAAGIAVKERKFDQAALVCDLELGRGLDGESVEFHYPNGPFTLVPAGGNRANLVWIDRLDTLEDARSEPGRFVSTLNEKSRHLFGAIEVASPNFVFPLSVLSVDVAGKDAAVLVGESAHAFPPIGAQGLNLGLRDVASLNACLKAANPGSYGWADAVARSYGVARRTDLMRTGAFVDGLFTSLLSPHIPAQALRSVGLWGLKTFPMLRKHAISFGMGK</sequence>
<dbReference type="GO" id="GO:0004497">
    <property type="term" value="F:monooxygenase activity"/>
    <property type="evidence" value="ECO:0007669"/>
    <property type="project" value="UniProtKB-KW"/>
</dbReference>
<accession>A0ABY6IMI6</accession>
<gene>
    <name evidence="9" type="ORF">OF122_10710</name>
</gene>
<protein>
    <submittedName>
        <fullName evidence="9">FAD-dependent monooxygenase</fullName>
    </submittedName>
</protein>
<evidence type="ECO:0000256" key="3">
    <source>
        <dbReference type="ARBA" id="ARBA00005349"/>
    </source>
</evidence>
<evidence type="ECO:0000256" key="5">
    <source>
        <dbReference type="ARBA" id="ARBA00022827"/>
    </source>
</evidence>